<feature type="compositionally biased region" description="Pro residues" evidence="1">
    <location>
        <begin position="408"/>
        <end position="418"/>
    </location>
</feature>
<feature type="compositionally biased region" description="Pro residues" evidence="1">
    <location>
        <begin position="749"/>
        <end position="760"/>
    </location>
</feature>
<dbReference type="SMART" id="SM00233">
    <property type="entry name" value="PH"/>
    <property type="match status" value="1"/>
</dbReference>
<evidence type="ECO:0000256" key="1">
    <source>
        <dbReference type="SAM" id="MobiDB-lite"/>
    </source>
</evidence>
<comment type="caution">
    <text evidence="3">The sequence shown here is derived from an EMBL/GenBank/DDBJ whole genome shotgun (WGS) entry which is preliminary data.</text>
</comment>
<organism evidence="3 4">
    <name type="scientific">Thielaviopsis punctulata</name>
    <dbReference type="NCBI Taxonomy" id="72032"/>
    <lineage>
        <taxon>Eukaryota</taxon>
        <taxon>Fungi</taxon>
        <taxon>Dikarya</taxon>
        <taxon>Ascomycota</taxon>
        <taxon>Pezizomycotina</taxon>
        <taxon>Sordariomycetes</taxon>
        <taxon>Hypocreomycetidae</taxon>
        <taxon>Microascales</taxon>
        <taxon>Ceratocystidaceae</taxon>
        <taxon>Thielaviopsis</taxon>
    </lineage>
</organism>
<dbReference type="AlphaFoldDB" id="A0A0F4Z9C3"/>
<feature type="compositionally biased region" description="Low complexity" evidence="1">
    <location>
        <begin position="434"/>
        <end position="444"/>
    </location>
</feature>
<evidence type="ECO:0000313" key="3">
    <source>
        <dbReference type="EMBL" id="KKA26706.1"/>
    </source>
</evidence>
<feature type="compositionally biased region" description="Pro residues" evidence="1">
    <location>
        <begin position="470"/>
        <end position="487"/>
    </location>
</feature>
<feature type="compositionally biased region" description="Polar residues" evidence="1">
    <location>
        <begin position="604"/>
        <end position="622"/>
    </location>
</feature>
<keyword evidence="4" id="KW-1185">Reference proteome</keyword>
<feature type="compositionally biased region" description="Low complexity" evidence="1">
    <location>
        <begin position="709"/>
        <end position="731"/>
    </location>
</feature>
<dbReference type="Gene3D" id="2.30.29.30">
    <property type="entry name" value="Pleckstrin-homology domain (PH domain)/Phosphotyrosine-binding domain (PTB)"/>
    <property type="match status" value="1"/>
</dbReference>
<feature type="compositionally biased region" description="Low complexity" evidence="1">
    <location>
        <begin position="456"/>
        <end position="469"/>
    </location>
</feature>
<feature type="compositionally biased region" description="Low complexity" evidence="1">
    <location>
        <begin position="668"/>
        <end position="696"/>
    </location>
</feature>
<proteinExistence type="predicted"/>
<dbReference type="Pfam" id="PF25381">
    <property type="entry name" value="PH_26"/>
    <property type="match status" value="1"/>
</dbReference>
<dbReference type="PROSITE" id="PS50003">
    <property type="entry name" value="PH_DOMAIN"/>
    <property type="match status" value="1"/>
</dbReference>
<reference evidence="3 4" key="1">
    <citation type="submission" date="2015-03" db="EMBL/GenBank/DDBJ databases">
        <authorList>
            <person name="Radwan O."/>
            <person name="Al-Naeli F.A."/>
            <person name="Rendon G.A."/>
            <person name="Fields C."/>
        </authorList>
    </citation>
    <scope>NUCLEOTIDE SEQUENCE [LARGE SCALE GENOMIC DNA]</scope>
    <source>
        <strain evidence="3">CR-DP1</strain>
    </source>
</reference>
<dbReference type="OrthoDB" id="5563754at2759"/>
<feature type="domain" description="PH" evidence="2">
    <location>
        <begin position="24"/>
        <end position="141"/>
    </location>
</feature>
<dbReference type="InterPro" id="IPR011993">
    <property type="entry name" value="PH-like_dom_sf"/>
</dbReference>
<sequence>MEVTEDTIPELQHIFTLLNSHGNKLYQEGYFLKLDDQDTNGKPNADRSWTECFAQLVGTVLSLWDASELDAAGDEGEVLPKFINLTDASVKMIDSLPTKGEEQPLQNILSVSTAGRNRYLLHFNSYDSLVEWTSAIRLAIFENNSLQEAYTGALIAGKAKTLNSINLIMDRWRIPSEAWVRVRFGAGTPWRRCWCVVSPPDEKEYQKAQKESKKKSAYDRSQPTVKGDIKFYDVRKENQKKQKKVDPIASISDAYAAYALYPQAKALVDNSSLLKIEGHITIHTSPPSSTEGFVFVMPEVPPAVSGFELLLRFLFPTWDTFALYGRPNRLAASNIDSRSLMFAMPKNKRYGYLDLEDIVEIITKDKASAGWSEAEWRKKLKEATSTRFTETEENGGIPPRHAKNNTPSSPPQAGPPPSRARVGFSDSPPTNTASNQGPPGSSRGPPGPPGPGGPMGAPQGPQGMPMGQPQGPPMRQPMPPNGRPPMNAPYQSFSRPGPPAEMAAPPRTPNGGNGSMFAPGAGNTHGTPPRFNGNQGDYTEYPPAEIYEAMGSEPPMPISELESMRLGTPEPVTRPEFNSRPSNQRNGAPRQAYHTEDMRRATMRLSNNTIAQLGAMNSQVQDQQNMRGPMGGPPQNMNMPPQSRGPPNGMPPNGMAPQNRGPPPNGMPPQNRGPPQQNRGPPNGMPPQNRGPPNGMHPQNRGPPNGMHPQNRGPPNGMPPNGMMPQGRAPPNGMPPQNRPPGNYGPGPGNGPVPRGPPNGDPRYQQRGAPPPQQWRGPPNQNGPVASLAFLMMIVAFVLDSFLDRMTTILD</sequence>
<accession>A0A0F4Z9C3</accession>
<dbReference type="InterPro" id="IPR058155">
    <property type="entry name" value="Skg3/CAF120-like_PH"/>
</dbReference>
<dbReference type="Proteomes" id="UP000033483">
    <property type="component" value="Unassembled WGS sequence"/>
</dbReference>
<feature type="compositionally biased region" description="Low complexity" evidence="1">
    <location>
        <begin position="623"/>
        <end position="659"/>
    </location>
</feature>
<feature type="region of interest" description="Disordered" evidence="1">
    <location>
        <begin position="383"/>
        <end position="782"/>
    </location>
</feature>
<dbReference type="SUPFAM" id="SSF50729">
    <property type="entry name" value="PH domain-like"/>
    <property type="match status" value="1"/>
</dbReference>
<dbReference type="InterPro" id="IPR001849">
    <property type="entry name" value="PH_domain"/>
</dbReference>
<evidence type="ECO:0000259" key="2">
    <source>
        <dbReference type="PROSITE" id="PS50003"/>
    </source>
</evidence>
<name>A0A0F4Z9C3_9PEZI</name>
<dbReference type="FunFam" id="2.30.29.30:FF:000203">
    <property type="entry name" value="PH domain-containing protein"/>
    <property type="match status" value="1"/>
</dbReference>
<protein>
    <recommendedName>
        <fullName evidence="2">PH domain-containing protein</fullName>
    </recommendedName>
</protein>
<dbReference type="Pfam" id="PF00169">
    <property type="entry name" value="PH"/>
    <property type="match status" value="1"/>
</dbReference>
<evidence type="ECO:0000313" key="4">
    <source>
        <dbReference type="Proteomes" id="UP000033483"/>
    </source>
</evidence>
<gene>
    <name evidence="3" type="ORF">TD95_005215</name>
</gene>
<dbReference type="EMBL" id="LAEV01002043">
    <property type="protein sequence ID" value="KKA26706.1"/>
    <property type="molecule type" value="Genomic_DNA"/>
</dbReference>